<protein>
    <submittedName>
        <fullName evidence="1">Uncharacterized protein</fullName>
    </submittedName>
</protein>
<proteinExistence type="predicted"/>
<dbReference type="AlphaFoldDB" id="A0A1W2AR34"/>
<evidence type="ECO:0000313" key="2">
    <source>
        <dbReference type="Proteomes" id="UP000192418"/>
    </source>
</evidence>
<name>A0A1W2AR34_9BACT</name>
<gene>
    <name evidence="1" type="ORF">SAMN02746065_10639</name>
</gene>
<evidence type="ECO:0000313" key="1">
    <source>
        <dbReference type="EMBL" id="SMC63177.1"/>
    </source>
</evidence>
<dbReference type="Proteomes" id="UP000192418">
    <property type="component" value="Unassembled WGS sequence"/>
</dbReference>
<dbReference type="RefSeq" id="WP_084067889.1">
    <property type="nucleotide sequence ID" value="NZ_FWXY01000006.1"/>
</dbReference>
<reference evidence="1 2" key="1">
    <citation type="submission" date="2017-04" db="EMBL/GenBank/DDBJ databases">
        <authorList>
            <person name="Afonso C.L."/>
            <person name="Miller P.J."/>
            <person name="Scott M.A."/>
            <person name="Spackman E."/>
            <person name="Goraichik I."/>
            <person name="Dimitrov K.M."/>
            <person name="Suarez D.L."/>
            <person name="Swayne D.E."/>
        </authorList>
    </citation>
    <scope>NUCLEOTIDE SEQUENCE [LARGE SCALE GENOMIC DNA]</scope>
    <source>
        <strain evidence="1 2">DSM 3385</strain>
    </source>
</reference>
<accession>A0A1W2AR34</accession>
<dbReference type="EMBL" id="FWXY01000006">
    <property type="protein sequence ID" value="SMC63177.1"/>
    <property type="molecule type" value="Genomic_DNA"/>
</dbReference>
<keyword evidence="2" id="KW-1185">Reference proteome</keyword>
<sequence length="72" mass="8459">MKDAVALYLFLHYASVLRHSLDIFNDVIRIKTWDVILALMLLDKISSKKFPEINQNSHAIHSDSNRMKKKYL</sequence>
<organism evidence="1 2">
    <name type="scientific">Desulfocicer vacuolatum DSM 3385</name>
    <dbReference type="NCBI Taxonomy" id="1121400"/>
    <lineage>
        <taxon>Bacteria</taxon>
        <taxon>Pseudomonadati</taxon>
        <taxon>Thermodesulfobacteriota</taxon>
        <taxon>Desulfobacteria</taxon>
        <taxon>Desulfobacterales</taxon>
        <taxon>Desulfobacteraceae</taxon>
        <taxon>Desulfocicer</taxon>
    </lineage>
</organism>